<dbReference type="OrthoDB" id="9780518at2"/>
<dbReference type="PANTHER" id="PTHR30137">
    <property type="entry name" value="LUCIFERASE-LIKE MONOOXYGENASE"/>
    <property type="match status" value="1"/>
</dbReference>
<dbReference type="Proteomes" id="UP000269438">
    <property type="component" value="Unassembled WGS sequence"/>
</dbReference>
<keyword evidence="4" id="KW-1185">Reference proteome</keyword>
<organism evidence="3 4">
    <name type="scientific">Mycetocola lacteus</name>
    <dbReference type="NCBI Taxonomy" id="76637"/>
    <lineage>
        <taxon>Bacteria</taxon>
        <taxon>Bacillati</taxon>
        <taxon>Actinomycetota</taxon>
        <taxon>Actinomycetes</taxon>
        <taxon>Micrococcales</taxon>
        <taxon>Microbacteriaceae</taxon>
        <taxon>Mycetocola</taxon>
    </lineage>
</organism>
<dbReference type="InterPro" id="IPR050766">
    <property type="entry name" value="Bact_Lucif_Oxidored"/>
</dbReference>
<gene>
    <name evidence="3" type="ORF">D9V34_10405</name>
</gene>
<dbReference type="PANTHER" id="PTHR30137:SF6">
    <property type="entry name" value="LUCIFERASE-LIKE MONOOXYGENASE"/>
    <property type="match status" value="1"/>
</dbReference>
<proteinExistence type="predicted"/>
<dbReference type="Gene3D" id="3.20.20.30">
    <property type="entry name" value="Luciferase-like domain"/>
    <property type="match status" value="1"/>
</dbReference>
<dbReference type="SUPFAM" id="SSF51679">
    <property type="entry name" value="Bacterial luciferase-like"/>
    <property type="match status" value="1"/>
</dbReference>
<feature type="region of interest" description="Disordered" evidence="1">
    <location>
        <begin position="113"/>
        <end position="144"/>
    </location>
</feature>
<dbReference type="GO" id="GO:0016705">
    <property type="term" value="F:oxidoreductase activity, acting on paired donors, with incorporation or reduction of molecular oxygen"/>
    <property type="evidence" value="ECO:0007669"/>
    <property type="project" value="InterPro"/>
</dbReference>
<sequence>MTSFPTAIPLSVLDLVLITEGGDAASAFAETIALAQAVEEAGYRRYWVAEHHLFPGGAGAASVLLTPTIARATSTIRVGTAVIIVDHHTPLQVAEVAGTVATLTGRGFDLGIGRGGPSAEQRERGRQTNAALEAGTTRPGPIGEHREVEGVVIPSWVVTPFNDARAGLNDRLLNRFPGNPTDFGAQVEDILGFLRGTFTAPGEVPADVHITASPAEGADVEVWVHGSSAGVSAEVAGANGLRFGANYHALPQNILETVQAYRDAFVPSAELDSPYIAVSVDVLVADTDEEAQRLAKPFERWLYSIRTDYVAGPYLSPETDAANPLTPEQALLVSDRVATRIVGSPETVVARLRALQIATGADEFVITTQAHSRAVREQSYRLLAEAWGTGQ</sequence>
<dbReference type="Pfam" id="PF00296">
    <property type="entry name" value="Bac_luciferase"/>
    <property type="match status" value="2"/>
</dbReference>
<name>A0A3L7AP17_9MICO</name>
<dbReference type="GO" id="GO:0005829">
    <property type="term" value="C:cytosol"/>
    <property type="evidence" value="ECO:0007669"/>
    <property type="project" value="TreeGrafter"/>
</dbReference>
<dbReference type="RefSeq" id="WP_121688750.1">
    <property type="nucleotide sequence ID" value="NZ_RCUY01000009.1"/>
</dbReference>
<dbReference type="InterPro" id="IPR011251">
    <property type="entry name" value="Luciferase-like_dom"/>
</dbReference>
<feature type="domain" description="Luciferase-like" evidence="2">
    <location>
        <begin position="179"/>
        <end position="356"/>
    </location>
</feature>
<evidence type="ECO:0000256" key="1">
    <source>
        <dbReference type="SAM" id="MobiDB-lite"/>
    </source>
</evidence>
<accession>A0A3L7AP17</accession>
<evidence type="ECO:0000313" key="3">
    <source>
        <dbReference type="EMBL" id="RLP82209.1"/>
    </source>
</evidence>
<evidence type="ECO:0000313" key="4">
    <source>
        <dbReference type="Proteomes" id="UP000269438"/>
    </source>
</evidence>
<evidence type="ECO:0000259" key="2">
    <source>
        <dbReference type="Pfam" id="PF00296"/>
    </source>
</evidence>
<reference evidence="3 4" key="1">
    <citation type="submission" date="2018-10" db="EMBL/GenBank/DDBJ databases">
        <authorList>
            <person name="Li J."/>
        </authorList>
    </citation>
    <scope>NUCLEOTIDE SEQUENCE [LARGE SCALE GENOMIC DNA]</scope>
    <source>
        <strain evidence="3 4">JCM 11654</strain>
    </source>
</reference>
<feature type="domain" description="Luciferase-like" evidence="2">
    <location>
        <begin position="18"/>
        <end position="129"/>
    </location>
</feature>
<dbReference type="AlphaFoldDB" id="A0A3L7AP17"/>
<dbReference type="InterPro" id="IPR036661">
    <property type="entry name" value="Luciferase-like_sf"/>
</dbReference>
<dbReference type="EMBL" id="RCUY01000009">
    <property type="protein sequence ID" value="RLP82209.1"/>
    <property type="molecule type" value="Genomic_DNA"/>
</dbReference>
<comment type="caution">
    <text evidence="3">The sequence shown here is derived from an EMBL/GenBank/DDBJ whole genome shotgun (WGS) entry which is preliminary data.</text>
</comment>
<protein>
    <submittedName>
        <fullName evidence="3">LLM class flavin-dependent oxidoreductase</fullName>
    </submittedName>
</protein>